<evidence type="ECO:0000313" key="2">
    <source>
        <dbReference type="EMBL" id="MBA0161257.1"/>
    </source>
</evidence>
<feature type="domain" description="Glycosyl transferase family 1" evidence="1">
    <location>
        <begin position="194"/>
        <end position="352"/>
    </location>
</feature>
<evidence type="ECO:0000313" key="3">
    <source>
        <dbReference type="Proteomes" id="UP000584405"/>
    </source>
</evidence>
<dbReference type="PANTHER" id="PTHR46401">
    <property type="entry name" value="GLYCOSYLTRANSFERASE WBBK-RELATED"/>
    <property type="match status" value="1"/>
</dbReference>
<dbReference type="Gene3D" id="3.40.50.2000">
    <property type="entry name" value="Glycogen Phosphorylase B"/>
    <property type="match status" value="1"/>
</dbReference>
<dbReference type="InterPro" id="IPR001296">
    <property type="entry name" value="Glyco_trans_1"/>
</dbReference>
<name>A0AAW3RXI4_9GAMM</name>
<dbReference type="AlphaFoldDB" id="A0AAW3RXI4"/>
<dbReference type="SUPFAM" id="SSF53756">
    <property type="entry name" value="UDP-Glycosyltransferase/glycogen phosphorylase"/>
    <property type="match status" value="1"/>
</dbReference>
<comment type="caution">
    <text evidence="2">The sequence shown here is derived from an EMBL/GenBank/DDBJ whole genome shotgun (WGS) entry which is preliminary data.</text>
</comment>
<organism evidence="2 3">
    <name type="scientific">Pectobacterium versatile</name>
    <dbReference type="NCBI Taxonomy" id="2488639"/>
    <lineage>
        <taxon>Bacteria</taxon>
        <taxon>Pseudomonadati</taxon>
        <taxon>Pseudomonadota</taxon>
        <taxon>Gammaproteobacteria</taxon>
        <taxon>Enterobacterales</taxon>
        <taxon>Pectobacteriaceae</taxon>
        <taxon>Pectobacterium</taxon>
    </lineage>
</organism>
<dbReference type="GO" id="GO:0016757">
    <property type="term" value="F:glycosyltransferase activity"/>
    <property type="evidence" value="ECO:0007669"/>
    <property type="project" value="InterPro"/>
</dbReference>
<gene>
    <name evidence="2" type="ORF">H0253_20745</name>
</gene>
<reference evidence="2 3" key="1">
    <citation type="submission" date="2020-07" db="EMBL/GenBank/DDBJ databases">
        <title>Updated taxonomy of Pectobacterium genus in the CIRM-CFBP bacterial collection: when new species reveal old endemic population.</title>
        <authorList>
            <person name="Pedron J."/>
            <person name="Barny M.A."/>
            <person name="Portier P."/>
        </authorList>
    </citation>
    <scope>NUCLEOTIDE SEQUENCE [LARGE SCALE GENOMIC DNA]</scope>
    <source>
        <strain evidence="2 3">CFBP5669</strain>
    </source>
</reference>
<dbReference type="EMBL" id="JACDRT010000023">
    <property type="protein sequence ID" value="MBA0161257.1"/>
    <property type="molecule type" value="Genomic_DNA"/>
</dbReference>
<dbReference type="PANTHER" id="PTHR46401:SF8">
    <property type="entry name" value="BLL6006 PROTEIN"/>
    <property type="match status" value="1"/>
</dbReference>
<dbReference type="Proteomes" id="UP000584405">
    <property type="component" value="Unassembled WGS sequence"/>
</dbReference>
<sequence length="384" mass="43968">MINVAFIPPQNSTWMGGVNYYQKIFDVMDSNADEFKAYVFVGKKIESDIFDIYSGYKNITVVQHALFDRLSIAWFSEKLLELFFRRSFLLKKILKSHGVNILSHATVPKFKCSNIKYIPWVPDLQHLFLPQFFSQKEIKGREKAFKSIFNHCDKVLVSSLSAKNDLLSHYAIEPANVDVLHFTSSPNVSDVLDIDELKEKYNIPDKYIYIPNQFWAHKNHKLAFDAIRLLKNRGVNTHLICTGSTEDTRDKNYFTGLISGISDITGNISILGKIPYRDVVSLVIHSECVLNPSLFEGWSTSVEECKALGKKMILSDIAVHKEQYPDACFFVKDQVESLADAIEKFSLDSSSRPSKYDHKDAVNKFSSNYRKILLDLAEVQKEHI</sequence>
<dbReference type="CDD" id="cd03809">
    <property type="entry name" value="GT4_MtfB-like"/>
    <property type="match status" value="1"/>
</dbReference>
<proteinExistence type="predicted"/>
<dbReference type="RefSeq" id="WP_119158784.1">
    <property type="nucleotide sequence ID" value="NZ_CAKLII010000005.1"/>
</dbReference>
<evidence type="ECO:0000259" key="1">
    <source>
        <dbReference type="Pfam" id="PF00534"/>
    </source>
</evidence>
<protein>
    <submittedName>
        <fullName evidence="2">Glycosyltransferase family 4 protein</fullName>
    </submittedName>
</protein>
<dbReference type="Pfam" id="PF00534">
    <property type="entry name" value="Glycos_transf_1"/>
    <property type="match status" value="1"/>
</dbReference>
<accession>A0AAW3RXI4</accession>